<accession>A0AAE3MZ18</accession>
<keyword evidence="4" id="KW-1185">Reference proteome</keyword>
<dbReference type="InterPro" id="IPR036291">
    <property type="entry name" value="NAD(P)-bd_dom_sf"/>
</dbReference>
<dbReference type="RefSeq" id="WP_306410757.1">
    <property type="nucleotide sequence ID" value="NZ_JANFPI010000002.1"/>
</dbReference>
<protein>
    <submittedName>
        <fullName evidence="3">SDR family oxidoreductase</fullName>
    </submittedName>
</protein>
<dbReference type="Gene3D" id="3.40.50.720">
    <property type="entry name" value="NAD(P)-binding Rossmann-like Domain"/>
    <property type="match status" value="1"/>
</dbReference>
<dbReference type="GO" id="GO:0016491">
    <property type="term" value="F:oxidoreductase activity"/>
    <property type="evidence" value="ECO:0007669"/>
    <property type="project" value="UniProtKB-KW"/>
</dbReference>
<dbReference type="PANTHER" id="PTHR42879:SF2">
    <property type="entry name" value="3-OXOACYL-[ACYL-CARRIER-PROTEIN] REDUCTASE FABG"/>
    <property type="match status" value="1"/>
</dbReference>
<evidence type="ECO:0000256" key="2">
    <source>
        <dbReference type="ARBA" id="ARBA00023002"/>
    </source>
</evidence>
<dbReference type="AlphaFoldDB" id="A0AAE3MZ18"/>
<proteinExistence type="inferred from homology"/>
<keyword evidence="2" id="KW-0560">Oxidoreductase</keyword>
<name>A0AAE3MZ18_9HYPH</name>
<evidence type="ECO:0000256" key="1">
    <source>
        <dbReference type="ARBA" id="ARBA00006484"/>
    </source>
</evidence>
<dbReference type="PRINTS" id="PR00081">
    <property type="entry name" value="GDHRDH"/>
</dbReference>
<dbReference type="SUPFAM" id="SSF51735">
    <property type="entry name" value="NAD(P)-binding Rossmann-fold domains"/>
    <property type="match status" value="1"/>
</dbReference>
<dbReference type="FunFam" id="3.40.50.720:FF:000084">
    <property type="entry name" value="Short-chain dehydrogenase reductase"/>
    <property type="match status" value="1"/>
</dbReference>
<comment type="similarity">
    <text evidence="1">Belongs to the short-chain dehydrogenases/reductases (SDR) family.</text>
</comment>
<gene>
    <name evidence="3" type="ORF">NOF55_07695</name>
</gene>
<dbReference type="EMBL" id="JANFPI010000002">
    <property type="protein sequence ID" value="MCX8996987.1"/>
    <property type="molecule type" value="Genomic_DNA"/>
</dbReference>
<evidence type="ECO:0000313" key="3">
    <source>
        <dbReference type="EMBL" id="MCX8996987.1"/>
    </source>
</evidence>
<dbReference type="Proteomes" id="UP001208771">
    <property type="component" value="Unassembled WGS sequence"/>
</dbReference>
<dbReference type="Pfam" id="PF13561">
    <property type="entry name" value="adh_short_C2"/>
    <property type="match status" value="1"/>
</dbReference>
<evidence type="ECO:0000313" key="4">
    <source>
        <dbReference type="Proteomes" id="UP001208771"/>
    </source>
</evidence>
<dbReference type="PRINTS" id="PR00080">
    <property type="entry name" value="SDRFAMILY"/>
</dbReference>
<reference evidence="3" key="1">
    <citation type="submission" date="2022-07" db="EMBL/GenBank/DDBJ databases">
        <title>Ectorhizobium quercum gen.nov., sp. nov.</title>
        <authorList>
            <person name="Ma T."/>
            <person name="Li Y."/>
        </authorList>
    </citation>
    <scope>NUCLEOTIDE SEQUENCE</scope>
    <source>
        <strain evidence="3">BDR2-2</strain>
    </source>
</reference>
<organism evidence="3 4">
    <name type="scientific">Ectorhizobium quercum</name>
    <dbReference type="NCBI Taxonomy" id="2965071"/>
    <lineage>
        <taxon>Bacteria</taxon>
        <taxon>Pseudomonadati</taxon>
        <taxon>Pseudomonadota</taxon>
        <taxon>Alphaproteobacteria</taxon>
        <taxon>Hyphomicrobiales</taxon>
        <taxon>Rhizobiaceae</taxon>
        <taxon>Ectorhizobium</taxon>
    </lineage>
</organism>
<comment type="caution">
    <text evidence="3">The sequence shown here is derived from an EMBL/GenBank/DDBJ whole genome shotgun (WGS) entry which is preliminary data.</text>
</comment>
<dbReference type="PANTHER" id="PTHR42879">
    <property type="entry name" value="3-OXOACYL-(ACYL-CARRIER-PROTEIN) REDUCTASE"/>
    <property type="match status" value="1"/>
</dbReference>
<sequence length="252" mass="26348">MDLNLKDRTALVTGASAGIGAGIARALAAEGVRIAITARRGEPLERLAAEIEAGGGQRPLVLTGDVTDASTVSSIVSDAAGTLGGIDILVNSAGGSRPVPLDASEEVWDEAFALNFHAIRRFAAAVLPSMQERRWGRIVNISGSMEPRALNAAMAAKAALHLWAKGLACDVAADGITVNTIAPGRINSEQILTKMYPTEEARQRFIAANIPIGYFGDPEDIAHLVAFLVSPLARYITGAVIPVDGAMRFSAH</sequence>
<dbReference type="InterPro" id="IPR002347">
    <property type="entry name" value="SDR_fam"/>
</dbReference>
<dbReference type="InterPro" id="IPR050259">
    <property type="entry name" value="SDR"/>
</dbReference>